<protein>
    <submittedName>
        <fullName evidence="1">Uncharacterized protein</fullName>
    </submittedName>
</protein>
<comment type="caution">
    <text evidence="1">The sequence shown here is derived from an EMBL/GenBank/DDBJ whole genome shotgun (WGS) entry which is preliminary data.</text>
</comment>
<proteinExistence type="predicted"/>
<accession>A0ABT9LZB3</accession>
<dbReference type="Proteomes" id="UP001229209">
    <property type="component" value="Unassembled WGS sequence"/>
</dbReference>
<keyword evidence="2" id="KW-1185">Reference proteome</keyword>
<gene>
    <name evidence="1" type="ORF">J2S04_002560</name>
</gene>
<evidence type="ECO:0000313" key="1">
    <source>
        <dbReference type="EMBL" id="MDP9729586.1"/>
    </source>
</evidence>
<organism evidence="1 2">
    <name type="scientific">Alicyclobacillus tolerans</name>
    <dbReference type="NCBI Taxonomy" id="90970"/>
    <lineage>
        <taxon>Bacteria</taxon>
        <taxon>Bacillati</taxon>
        <taxon>Bacillota</taxon>
        <taxon>Bacilli</taxon>
        <taxon>Bacillales</taxon>
        <taxon>Alicyclobacillaceae</taxon>
        <taxon>Alicyclobacillus</taxon>
    </lineage>
</organism>
<dbReference type="EMBL" id="JAURUO010000017">
    <property type="protein sequence ID" value="MDP9729586.1"/>
    <property type="molecule type" value="Genomic_DNA"/>
</dbReference>
<evidence type="ECO:0000313" key="2">
    <source>
        <dbReference type="Proteomes" id="UP001229209"/>
    </source>
</evidence>
<sequence>MLIPSHPYHPTILGVAVDHASDMASLSLTVAVL</sequence>
<reference evidence="1 2" key="1">
    <citation type="submission" date="2023-07" db="EMBL/GenBank/DDBJ databases">
        <title>Genomic Encyclopedia of Type Strains, Phase IV (KMG-IV): sequencing the most valuable type-strain genomes for metagenomic binning, comparative biology and taxonomic classification.</title>
        <authorList>
            <person name="Goeker M."/>
        </authorList>
    </citation>
    <scope>NUCLEOTIDE SEQUENCE [LARGE SCALE GENOMIC DNA]</scope>
    <source>
        <strain evidence="1 2">DSM 25924</strain>
    </source>
</reference>
<name>A0ABT9LZB3_9BACL</name>